<dbReference type="OrthoDB" id="9800843at2"/>
<accession>E3HY61</accession>
<dbReference type="HOGENOM" id="CLU_1324811_0_0_4"/>
<keyword evidence="1" id="KW-0614">Plasmid</keyword>
<evidence type="ECO:0008006" key="3">
    <source>
        <dbReference type="Google" id="ProtNLM"/>
    </source>
</evidence>
<dbReference type="RefSeq" id="WP_013397203.1">
    <property type="nucleotide sequence ID" value="NC_014642.1"/>
</dbReference>
<organism evidence="1 2">
    <name type="scientific">Achromobacter xylosoxidans (strain A8)</name>
    <dbReference type="NCBI Taxonomy" id="762376"/>
    <lineage>
        <taxon>Bacteria</taxon>
        <taxon>Pseudomonadati</taxon>
        <taxon>Pseudomonadota</taxon>
        <taxon>Betaproteobacteria</taxon>
        <taxon>Burkholderiales</taxon>
        <taxon>Alcaligenaceae</taxon>
        <taxon>Achromobacter</taxon>
    </lineage>
</organism>
<sequence length="229" mass="25783">MSAGHLIVAYHGCDIVTRDALVGGQLRALKQSQNKYDWLGPGVYFFENDPERALRFADASQRHPERLYTKQPIVTPAVVGAVLRVQQWLDMTTQAGIVEFANAYEALSQVGHALPTNHQSHPDDRDFILRQLDNAVFTYLHEIRRERAMTEYQVVRGAFGQGEEVSPHSGFRLDSHIQLAVRDQTCVVGWFLPSDATLLTPEELAARQIELEAAKASQRKPRQRAGRPI</sequence>
<dbReference type="Proteomes" id="UP000006876">
    <property type="component" value="Plasmid pA82"/>
</dbReference>
<geneLocation type="plasmid" evidence="1 2">
    <name>pA82</name>
</geneLocation>
<dbReference type="eggNOG" id="ENOG5031FT7">
    <property type="taxonomic scope" value="Bacteria"/>
</dbReference>
<dbReference type="KEGG" id="axy:AXYL_06731"/>
<dbReference type="SUPFAM" id="SSF56399">
    <property type="entry name" value="ADP-ribosylation"/>
    <property type="match status" value="1"/>
</dbReference>
<proteinExistence type="predicted"/>
<dbReference type="EMBL" id="CP002289">
    <property type="protein sequence ID" value="ADP20015.1"/>
    <property type="molecule type" value="Genomic_DNA"/>
</dbReference>
<dbReference type="AlphaFoldDB" id="E3HY61"/>
<reference evidence="2" key="1">
    <citation type="journal article" date="2011" name="J. Bacteriol.">
        <title>Complete genome sequence of the haloaromatic acid-degrading bacterium Achromobacter xylosoxidans A8.</title>
        <authorList>
            <person name="Strnad H."/>
            <person name="Ridl J."/>
            <person name="Paces J."/>
            <person name="Kolar M."/>
            <person name="Vlcek C."/>
            <person name="Paces V."/>
        </authorList>
    </citation>
    <scope>NUCLEOTIDE SEQUENCE [LARGE SCALE GENOMIC DNA]</scope>
    <source>
        <strain evidence="2">A8</strain>
        <plasmid evidence="2">pA82</plasmid>
    </source>
</reference>
<name>E3HY61_ACHXA</name>
<gene>
    <name evidence="1" type="ordered locus">AXYL_06731</name>
</gene>
<protein>
    <recommendedName>
        <fullName evidence="3">DUF3990 domain-containing protein</fullName>
    </recommendedName>
</protein>
<evidence type="ECO:0000313" key="1">
    <source>
        <dbReference type="EMBL" id="ADP20015.1"/>
    </source>
</evidence>
<evidence type="ECO:0000313" key="2">
    <source>
        <dbReference type="Proteomes" id="UP000006876"/>
    </source>
</evidence>